<evidence type="ECO:0000256" key="13">
    <source>
        <dbReference type="SAM" id="Phobius"/>
    </source>
</evidence>
<keyword evidence="14" id="KW-0732">Signal</keyword>
<evidence type="ECO:0000259" key="15">
    <source>
        <dbReference type="PROSITE" id="PS50262"/>
    </source>
</evidence>
<dbReference type="RefSeq" id="XP_035827255.1">
    <property type="nucleotide sequence ID" value="XM_035971362.1"/>
</dbReference>
<keyword evidence="7 13" id="KW-0472">Membrane</keyword>
<evidence type="ECO:0000256" key="14">
    <source>
        <dbReference type="SAM" id="SignalP"/>
    </source>
</evidence>
<feature type="compositionally biased region" description="Acidic residues" evidence="12">
    <location>
        <begin position="757"/>
        <end position="767"/>
    </location>
</feature>
<dbReference type="GeneID" id="101863285"/>
<evidence type="ECO:0000256" key="11">
    <source>
        <dbReference type="ARBA" id="ARBA00029815"/>
    </source>
</evidence>
<feature type="transmembrane region" description="Helical" evidence="13">
    <location>
        <begin position="105"/>
        <end position="125"/>
    </location>
</feature>
<reference evidence="17" key="1">
    <citation type="submission" date="2025-08" db="UniProtKB">
        <authorList>
            <consortium name="RefSeq"/>
        </authorList>
    </citation>
    <scope>IDENTIFICATION</scope>
</reference>
<keyword evidence="6" id="KW-0297">G-protein coupled receptor</keyword>
<dbReference type="InterPro" id="IPR001105">
    <property type="entry name" value="Thbox_rcpt"/>
</dbReference>
<dbReference type="Proteomes" id="UP000694888">
    <property type="component" value="Unplaced"/>
</dbReference>
<keyword evidence="3" id="KW-1003">Cell membrane</keyword>
<feature type="transmembrane region" description="Helical" evidence="13">
    <location>
        <begin position="226"/>
        <end position="253"/>
    </location>
</feature>
<keyword evidence="4 13" id="KW-0812">Transmembrane</keyword>
<dbReference type="InterPro" id="IPR000276">
    <property type="entry name" value="GPCR_Rhodpsn"/>
</dbReference>
<feature type="signal peptide" evidence="14">
    <location>
        <begin position="1"/>
        <end position="17"/>
    </location>
</feature>
<keyword evidence="16" id="KW-1185">Reference proteome</keyword>
<feature type="compositionally biased region" description="Polar residues" evidence="12">
    <location>
        <begin position="777"/>
        <end position="793"/>
    </location>
</feature>
<evidence type="ECO:0000256" key="1">
    <source>
        <dbReference type="ARBA" id="ARBA00004651"/>
    </source>
</evidence>
<dbReference type="InterPro" id="IPR008365">
    <property type="entry name" value="Prostanoid_rcpt"/>
</dbReference>
<evidence type="ECO:0000313" key="16">
    <source>
        <dbReference type="Proteomes" id="UP000694888"/>
    </source>
</evidence>
<evidence type="ECO:0000256" key="4">
    <source>
        <dbReference type="ARBA" id="ARBA00022692"/>
    </source>
</evidence>
<dbReference type="PRINTS" id="PR00429">
    <property type="entry name" value="THROMBOXANER"/>
</dbReference>
<keyword evidence="5 13" id="KW-1133">Transmembrane helix</keyword>
<name>A0ABM1VXW2_APLCA</name>
<organism evidence="16 17">
    <name type="scientific">Aplysia californica</name>
    <name type="common">California sea hare</name>
    <dbReference type="NCBI Taxonomy" id="6500"/>
    <lineage>
        <taxon>Eukaryota</taxon>
        <taxon>Metazoa</taxon>
        <taxon>Spiralia</taxon>
        <taxon>Lophotrochozoa</taxon>
        <taxon>Mollusca</taxon>
        <taxon>Gastropoda</taxon>
        <taxon>Heterobranchia</taxon>
        <taxon>Euthyneura</taxon>
        <taxon>Tectipleura</taxon>
        <taxon>Aplysiida</taxon>
        <taxon>Aplysioidea</taxon>
        <taxon>Aplysiidae</taxon>
        <taxon>Aplysia</taxon>
    </lineage>
</organism>
<dbReference type="PROSITE" id="PS50262">
    <property type="entry name" value="G_PROTEIN_RECEP_F1_2"/>
    <property type="match status" value="1"/>
</dbReference>
<dbReference type="PRINTS" id="PR01788">
    <property type="entry name" value="PROSTANOIDR"/>
</dbReference>
<dbReference type="InterPro" id="IPR017452">
    <property type="entry name" value="GPCR_Rhodpsn_7TM"/>
</dbReference>
<evidence type="ECO:0000256" key="7">
    <source>
        <dbReference type="ARBA" id="ARBA00023136"/>
    </source>
</evidence>
<keyword evidence="10" id="KW-0807">Transducer</keyword>
<evidence type="ECO:0000256" key="12">
    <source>
        <dbReference type="SAM" id="MobiDB-lite"/>
    </source>
</evidence>
<dbReference type="PANTHER" id="PTHR11866:SF16">
    <property type="entry name" value="PROSTAGLANDIN E2 RECEPTOR EP4 SUBTYPE-LIKE PROTEIN"/>
    <property type="match status" value="1"/>
</dbReference>
<evidence type="ECO:0000256" key="8">
    <source>
        <dbReference type="ARBA" id="ARBA00023170"/>
    </source>
</evidence>
<dbReference type="Pfam" id="PF00001">
    <property type="entry name" value="7tm_1"/>
    <property type="match status" value="1"/>
</dbReference>
<evidence type="ECO:0000256" key="9">
    <source>
        <dbReference type="ARBA" id="ARBA00023180"/>
    </source>
</evidence>
<protein>
    <recommendedName>
        <fullName evidence="2">Thromboxane A2 receptor</fullName>
    </recommendedName>
    <alternativeName>
        <fullName evidence="11">Prostanoid TP receptor</fullName>
    </alternativeName>
</protein>
<dbReference type="Gene3D" id="1.20.1070.10">
    <property type="entry name" value="Rhodopsin 7-helix transmembrane proteins"/>
    <property type="match status" value="1"/>
</dbReference>
<accession>A0ABM1VXW2</accession>
<dbReference type="SUPFAM" id="SSF81321">
    <property type="entry name" value="Family A G protein-coupled receptor-like"/>
    <property type="match status" value="1"/>
</dbReference>
<evidence type="ECO:0000256" key="10">
    <source>
        <dbReference type="ARBA" id="ARBA00023224"/>
    </source>
</evidence>
<keyword evidence="9" id="KW-0325">Glycoprotein</keyword>
<dbReference type="PANTHER" id="PTHR11866">
    <property type="entry name" value="G-PROTEIN COUPLED RECEPTOR FAMILY 1 MEMBER"/>
    <property type="match status" value="1"/>
</dbReference>
<keyword evidence="8" id="KW-0675">Receptor</keyword>
<evidence type="ECO:0000313" key="17">
    <source>
        <dbReference type="RefSeq" id="XP_035827255.1"/>
    </source>
</evidence>
<sequence length="793" mass="88958">MSPLILFLFSVVQQAHARRTVFFVMLAGLAWTDLLGQLATGPVPIVMYLNNLQWVGGMPLCIYHGFIMISISVVTHLIVGCMSLERFLAIRFSYYYARRVSRFKAQMTFLICWVVTLLFASLPFLNFGSYEHQFPGSWCFLSFHSNSTTDAIFAGSFSMLNIISTTVMIICNTTVVITLLRVRKRRSLEGSPSAGRKVSVGSNSGALSAQGNVIRKKKHSDMEAQMIWFLGLITVAFSVCWLPLSVRILFAILCHCQNVFHNITTYSQSSWPFFMALGYEDESQETMRKVHILITQITGVADQSTDLIVVRMAGFNQILDPWLYVIFRKSSITRFIRRLKRCFYPKVLNRAPPRRPPYHHPRYVVCHRFITSDNPILARAAVNGLVDRAPRHWTSPMRDSADQSGPADEDQSVHYVKGNSHKEGPEYCQDTHSDVSSDSSSNLIQVCPYCSWATDDENFEAFHSLARLSLDMSPTATPVRPRRFFSGSGKKSTTCSNAACHSGESEPRDSSQTQGASSKSDSKTFKKKRKRTESERILRAAHPSLHAVASLPLVKLVRKRTSKRSLRIYYRRPSTDQTELSSEISERYKSRNSTQNTGVCSTNISLNTSSDKDNVELSKFRKDHFSTSSLLKSPPALSEKTQNMPVFFPTVNNHDIQTRGNSDSLIADDNSFDAGFASEQSVEAETCGFQKSEKGTYGANKDKEHVPCTDDLGQCAEEDHAEIPPKSKPYVTSKNADQISLDFKPLTLATNDSDLEDDVFVNSDDENSTSKPLRPSPKNNIHNHSTTPRDIPP</sequence>
<gene>
    <name evidence="17" type="primary">LOC101863285</name>
</gene>
<evidence type="ECO:0000256" key="3">
    <source>
        <dbReference type="ARBA" id="ARBA00022475"/>
    </source>
</evidence>
<feature type="domain" description="G-protein coupled receptors family 1 profile" evidence="15">
    <location>
        <begin position="1"/>
        <end position="324"/>
    </location>
</feature>
<feature type="region of interest" description="Disordered" evidence="12">
    <location>
        <begin position="757"/>
        <end position="793"/>
    </location>
</feature>
<dbReference type="CDD" id="cd14981">
    <property type="entry name" value="7tmA_Prostanoid_R"/>
    <property type="match status" value="1"/>
</dbReference>
<feature type="region of interest" description="Disordered" evidence="12">
    <location>
        <begin position="392"/>
        <end position="441"/>
    </location>
</feature>
<feature type="compositionally biased region" description="Basic and acidic residues" evidence="12">
    <location>
        <begin position="420"/>
        <end position="435"/>
    </location>
</feature>
<comment type="subcellular location">
    <subcellularLocation>
        <location evidence="1">Cell membrane</location>
        <topology evidence="1">Multi-pass membrane protein</topology>
    </subcellularLocation>
</comment>
<feature type="compositionally biased region" description="Polar residues" evidence="12">
    <location>
        <begin position="489"/>
        <end position="499"/>
    </location>
</feature>
<evidence type="ECO:0000256" key="5">
    <source>
        <dbReference type="ARBA" id="ARBA00022989"/>
    </source>
</evidence>
<feature type="region of interest" description="Disordered" evidence="12">
    <location>
        <begin position="476"/>
        <end position="536"/>
    </location>
</feature>
<feature type="transmembrane region" description="Helical" evidence="13">
    <location>
        <begin position="151"/>
        <end position="180"/>
    </location>
</feature>
<feature type="chain" id="PRO_5046530980" description="Thromboxane A2 receptor" evidence="14">
    <location>
        <begin position="18"/>
        <end position="793"/>
    </location>
</feature>
<feature type="transmembrane region" description="Helical" evidence="13">
    <location>
        <begin position="62"/>
        <end position="84"/>
    </location>
</feature>
<proteinExistence type="predicted"/>
<evidence type="ECO:0000256" key="2">
    <source>
        <dbReference type="ARBA" id="ARBA00017628"/>
    </source>
</evidence>
<evidence type="ECO:0000256" key="6">
    <source>
        <dbReference type="ARBA" id="ARBA00023040"/>
    </source>
</evidence>